<reference evidence="2 3" key="1">
    <citation type="submission" date="2019-10" db="EMBL/GenBank/DDBJ databases">
        <title>Rudanella paleaurantiibacter sp. nov., isolated from sludge.</title>
        <authorList>
            <person name="Xu S.Q."/>
        </authorList>
    </citation>
    <scope>NUCLEOTIDE SEQUENCE [LARGE SCALE GENOMIC DNA]</scope>
    <source>
        <strain evidence="2 3">HX-22-17</strain>
    </source>
</reference>
<proteinExistence type="predicted"/>
<feature type="domain" description="NAD-dependent epimerase/dehydratase" evidence="1">
    <location>
        <begin position="4"/>
        <end position="218"/>
    </location>
</feature>
<dbReference type="InterPro" id="IPR001509">
    <property type="entry name" value="Epimerase_deHydtase"/>
</dbReference>
<dbReference type="Gene3D" id="3.40.50.720">
    <property type="entry name" value="NAD(P)-binding Rossmann-like Domain"/>
    <property type="match status" value="1"/>
</dbReference>
<dbReference type="RefSeq" id="WP_152125295.1">
    <property type="nucleotide sequence ID" value="NZ_WELI01000006.1"/>
</dbReference>
<evidence type="ECO:0000313" key="3">
    <source>
        <dbReference type="Proteomes" id="UP000488299"/>
    </source>
</evidence>
<dbReference type="SUPFAM" id="SSF51735">
    <property type="entry name" value="NAD(P)-binding Rossmann-fold domains"/>
    <property type="match status" value="1"/>
</dbReference>
<dbReference type="GO" id="GO:0004029">
    <property type="term" value="F:aldehyde dehydrogenase (NAD+) activity"/>
    <property type="evidence" value="ECO:0007669"/>
    <property type="project" value="TreeGrafter"/>
</dbReference>
<evidence type="ECO:0000313" key="2">
    <source>
        <dbReference type="EMBL" id="KAB7729189.1"/>
    </source>
</evidence>
<dbReference type="PANTHER" id="PTHR48079">
    <property type="entry name" value="PROTEIN YEEZ"/>
    <property type="match status" value="1"/>
</dbReference>
<dbReference type="Proteomes" id="UP000488299">
    <property type="component" value="Unassembled WGS sequence"/>
</dbReference>
<sequence length="309" mass="34320">MQTILGAGGAIGVELAKALPHYTTDIRLVSRNPKAVNPTDQLFSADLTDAAQVDRAVAGSEVCYLTIGFDYNTKLWQERWPVLIRNVVDACAKHRAKLVFFDNVYAIGGDNVRHITETSPMSPTSKKGEVRAAVDRVILDAVEKGRIDAIIARAPDFFGPVKQTSITMTLIYDNLVKGKSAQWLCNAKVPHSTGYTPDLAKGTALLGNTPDAFNQIWNLPVTPEAPTGEEWAKLFAEVMNAKAGVQTLPGWGLWALGLFVPIMKEIYEMRYQYDRPYFFDSAKFDSRFNYIPTTNKEAIRQTIEVMRNA</sequence>
<dbReference type="GO" id="GO:0005737">
    <property type="term" value="C:cytoplasm"/>
    <property type="evidence" value="ECO:0007669"/>
    <property type="project" value="TreeGrafter"/>
</dbReference>
<gene>
    <name evidence="2" type="ORF">F5984_16245</name>
</gene>
<dbReference type="PANTHER" id="PTHR48079:SF6">
    <property type="entry name" value="NAD(P)-BINDING DOMAIN-CONTAINING PROTEIN-RELATED"/>
    <property type="match status" value="1"/>
</dbReference>
<dbReference type="EMBL" id="WELI01000006">
    <property type="protein sequence ID" value="KAB7729189.1"/>
    <property type="molecule type" value="Genomic_DNA"/>
</dbReference>
<accession>A0A7J5TX23</accession>
<evidence type="ECO:0000259" key="1">
    <source>
        <dbReference type="Pfam" id="PF01370"/>
    </source>
</evidence>
<keyword evidence="3" id="KW-1185">Reference proteome</keyword>
<dbReference type="AlphaFoldDB" id="A0A7J5TX23"/>
<name>A0A7J5TX23_9BACT</name>
<dbReference type="Pfam" id="PF01370">
    <property type="entry name" value="Epimerase"/>
    <property type="match status" value="1"/>
</dbReference>
<organism evidence="2 3">
    <name type="scientific">Rudanella paleaurantiibacter</name>
    <dbReference type="NCBI Taxonomy" id="2614655"/>
    <lineage>
        <taxon>Bacteria</taxon>
        <taxon>Pseudomonadati</taxon>
        <taxon>Bacteroidota</taxon>
        <taxon>Cytophagia</taxon>
        <taxon>Cytophagales</taxon>
        <taxon>Cytophagaceae</taxon>
        <taxon>Rudanella</taxon>
    </lineage>
</organism>
<dbReference type="InterPro" id="IPR036291">
    <property type="entry name" value="NAD(P)-bd_dom_sf"/>
</dbReference>
<protein>
    <submittedName>
        <fullName evidence="2">NAD-dependent epimerase/dehydratase family protein</fullName>
    </submittedName>
</protein>
<dbReference type="InterPro" id="IPR051783">
    <property type="entry name" value="NAD(P)-dependent_oxidoreduct"/>
</dbReference>
<comment type="caution">
    <text evidence="2">The sequence shown here is derived from an EMBL/GenBank/DDBJ whole genome shotgun (WGS) entry which is preliminary data.</text>
</comment>